<feature type="region of interest" description="Disordered" evidence="1">
    <location>
        <begin position="104"/>
        <end position="155"/>
    </location>
</feature>
<dbReference type="AlphaFoldDB" id="A0A834TGV4"/>
<proteinExistence type="predicted"/>
<comment type="caution">
    <text evidence="2">The sequence shown here is derived from an EMBL/GenBank/DDBJ whole genome shotgun (WGS) entry which is preliminary data.</text>
</comment>
<feature type="compositionally biased region" description="Basic and acidic residues" evidence="1">
    <location>
        <begin position="119"/>
        <end position="141"/>
    </location>
</feature>
<name>A0A834TGV4_9FABA</name>
<feature type="region of interest" description="Disordered" evidence="1">
    <location>
        <begin position="1"/>
        <end position="73"/>
    </location>
</feature>
<gene>
    <name evidence="2" type="ORF">G2W53_027298</name>
</gene>
<dbReference type="EMBL" id="JAAIUW010000008">
    <property type="protein sequence ID" value="KAF7821843.1"/>
    <property type="molecule type" value="Genomic_DNA"/>
</dbReference>
<keyword evidence="3" id="KW-1185">Reference proteome</keyword>
<dbReference type="Proteomes" id="UP000634136">
    <property type="component" value="Unassembled WGS sequence"/>
</dbReference>
<feature type="compositionally biased region" description="Basic and acidic residues" evidence="1">
    <location>
        <begin position="1"/>
        <end position="15"/>
    </location>
</feature>
<accession>A0A834TGV4</accession>
<evidence type="ECO:0000313" key="3">
    <source>
        <dbReference type="Proteomes" id="UP000634136"/>
    </source>
</evidence>
<sequence length="155" mass="17111">MERKLTEAAITKETKATTPDLTNSKTRKKKSTEIRSSELTRTEETKATTPNLTNPKSKEGFGASEHPEDWEQTGSSLVRALLILTNSFEEGSVDLRYVLVGERGDASSVEVPAQEAAQEAERRQTVEEEEEKSPKNDDPLTAHESPVGEDPPLET</sequence>
<protein>
    <submittedName>
        <fullName evidence="2">Uncharacterized protein</fullName>
    </submittedName>
</protein>
<reference evidence="2" key="1">
    <citation type="submission" date="2020-09" db="EMBL/GenBank/DDBJ databases">
        <title>Genome-Enabled Discovery of Anthraquinone Biosynthesis in Senna tora.</title>
        <authorList>
            <person name="Kang S.-H."/>
            <person name="Pandey R.P."/>
            <person name="Lee C.-M."/>
            <person name="Sim J.-S."/>
            <person name="Jeong J.-T."/>
            <person name="Choi B.-S."/>
            <person name="Jung M."/>
            <person name="Ginzburg D."/>
            <person name="Zhao K."/>
            <person name="Won S.Y."/>
            <person name="Oh T.-J."/>
            <person name="Yu Y."/>
            <person name="Kim N.-H."/>
            <person name="Lee O.R."/>
            <person name="Lee T.-H."/>
            <person name="Bashyal P."/>
            <person name="Kim T.-S."/>
            <person name="Lee W.-H."/>
            <person name="Kawkins C."/>
            <person name="Kim C.-K."/>
            <person name="Kim J.S."/>
            <person name="Ahn B.O."/>
            <person name="Rhee S.Y."/>
            <person name="Sohng J.K."/>
        </authorList>
    </citation>
    <scope>NUCLEOTIDE SEQUENCE</scope>
    <source>
        <tissue evidence="2">Leaf</tissue>
    </source>
</reference>
<organism evidence="2 3">
    <name type="scientific">Senna tora</name>
    <dbReference type="NCBI Taxonomy" id="362788"/>
    <lineage>
        <taxon>Eukaryota</taxon>
        <taxon>Viridiplantae</taxon>
        <taxon>Streptophyta</taxon>
        <taxon>Embryophyta</taxon>
        <taxon>Tracheophyta</taxon>
        <taxon>Spermatophyta</taxon>
        <taxon>Magnoliopsida</taxon>
        <taxon>eudicotyledons</taxon>
        <taxon>Gunneridae</taxon>
        <taxon>Pentapetalae</taxon>
        <taxon>rosids</taxon>
        <taxon>fabids</taxon>
        <taxon>Fabales</taxon>
        <taxon>Fabaceae</taxon>
        <taxon>Caesalpinioideae</taxon>
        <taxon>Cassia clade</taxon>
        <taxon>Senna</taxon>
    </lineage>
</organism>
<feature type="compositionally biased region" description="Basic and acidic residues" evidence="1">
    <location>
        <begin position="31"/>
        <end position="46"/>
    </location>
</feature>
<evidence type="ECO:0000256" key="1">
    <source>
        <dbReference type="SAM" id="MobiDB-lite"/>
    </source>
</evidence>
<evidence type="ECO:0000313" key="2">
    <source>
        <dbReference type="EMBL" id="KAF7821843.1"/>
    </source>
</evidence>